<dbReference type="Proteomes" id="UP000313359">
    <property type="component" value="Unassembled WGS sequence"/>
</dbReference>
<feature type="compositionally biased region" description="Polar residues" evidence="2">
    <location>
        <begin position="47"/>
        <end position="61"/>
    </location>
</feature>
<feature type="domain" description="DH" evidence="4">
    <location>
        <begin position="211"/>
        <end position="400"/>
    </location>
</feature>
<dbReference type="OrthoDB" id="2272012at2759"/>
<evidence type="ECO:0000259" key="5">
    <source>
        <dbReference type="PROSITE" id="PS50219"/>
    </source>
</evidence>
<feature type="domain" description="PH" evidence="3">
    <location>
        <begin position="435"/>
        <end position="571"/>
    </location>
</feature>
<dbReference type="SMART" id="SM00325">
    <property type="entry name" value="RhoGEF"/>
    <property type="match status" value="1"/>
</dbReference>
<dbReference type="Pfam" id="PF00780">
    <property type="entry name" value="CNH"/>
    <property type="match status" value="1"/>
</dbReference>
<dbReference type="SUPFAM" id="SSF48065">
    <property type="entry name" value="DBL homology domain (DH-domain)"/>
    <property type="match status" value="1"/>
</dbReference>
<dbReference type="EMBL" id="ML122267">
    <property type="protein sequence ID" value="RPD60064.1"/>
    <property type="molecule type" value="Genomic_DNA"/>
</dbReference>
<protein>
    <recommendedName>
        <fullName evidence="8">Dbl homology domain-containing protein</fullName>
    </recommendedName>
</protein>
<reference evidence="6" key="1">
    <citation type="journal article" date="2018" name="Genome Biol. Evol.">
        <title>Genomics and development of Lentinus tigrinus, a white-rot wood-decaying mushroom with dimorphic fruiting bodies.</title>
        <authorList>
            <person name="Wu B."/>
            <person name="Xu Z."/>
            <person name="Knudson A."/>
            <person name="Carlson A."/>
            <person name="Chen N."/>
            <person name="Kovaka S."/>
            <person name="LaButti K."/>
            <person name="Lipzen A."/>
            <person name="Pennachio C."/>
            <person name="Riley R."/>
            <person name="Schakwitz W."/>
            <person name="Umezawa K."/>
            <person name="Ohm R.A."/>
            <person name="Grigoriev I.V."/>
            <person name="Nagy L.G."/>
            <person name="Gibbons J."/>
            <person name="Hibbett D."/>
        </authorList>
    </citation>
    <scope>NUCLEOTIDE SEQUENCE [LARGE SCALE GENOMIC DNA]</scope>
    <source>
        <strain evidence="6">ALCF2SS1-6</strain>
    </source>
</reference>
<dbReference type="Gene3D" id="2.30.29.30">
    <property type="entry name" value="Pleckstrin-homology domain (PH domain)/Phosphotyrosine-binding domain (PTB)"/>
    <property type="match status" value="1"/>
</dbReference>
<dbReference type="InterPro" id="IPR000219">
    <property type="entry name" value="DH_dom"/>
</dbReference>
<dbReference type="Gene3D" id="1.20.900.10">
    <property type="entry name" value="Dbl homology (DH) domain"/>
    <property type="match status" value="1"/>
</dbReference>
<feature type="region of interest" description="Disordered" evidence="2">
    <location>
        <begin position="47"/>
        <end position="120"/>
    </location>
</feature>
<dbReference type="PROSITE" id="PS50219">
    <property type="entry name" value="CNH"/>
    <property type="match status" value="1"/>
</dbReference>
<dbReference type="InterPro" id="IPR052233">
    <property type="entry name" value="Rho-type_GEFs"/>
</dbReference>
<dbReference type="GO" id="GO:0005085">
    <property type="term" value="F:guanyl-nucleotide exchange factor activity"/>
    <property type="evidence" value="ECO:0007669"/>
    <property type="project" value="UniProtKB-KW"/>
</dbReference>
<keyword evidence="1" id="KW-0344">Guanine-nucleotide releasing factor</keyword>
<dbReference type="SMART" id="SM00036">
    <property type="entry name" value="CNH"/>
    <property type="match status" value="1"/>
</dbReference>
<keyword evidence="7" id="KW-1185">Reference proteome</keyword>
<feature type="domain" description="CNH" evidence="5">
    <location>
        <begin position="612"/>
        <end position="922"/>
    </location>
</feature>
<dbReference type="PANTHER" id="PTHR46572:SF1">
    <property type="entry name" value="RHO1 GUANINE NUCLEOTIDE EXCHANGE FACTOR TUS1"/>
    <property type="match status" value="1"/>
</dbReference>
<name>A0A5C2SAA6_9APHY</name>
<dbReference type="InterPro" id="IPR035899">
    <property type="entry name" value="DBL_dom_sf"/>
</dbReference>
<gene>
    <name evidence="6" type="ORF">L227DRAFT_502323</name>
</gene>
<organism evidence="6 7">
    <name type="scientific">Lentinus tigrinus ALCF2SS1-6</name>
    <dbReference type="NCBI Taxonomy" id="1328759"/>
    <lineage>
        <taxon>Eukaryota</taxon>
        <taxon>Fungi</taxon>
        <taxon>Dikarya</taxon>
        <taxon>Basidiomycota</taxon>
        <taxon>Agaricomycotina</taxon>
        <taxon>Agaricomycetes</taxon>
        <taxon>Polyporales</taxon>
        <taxon>Polyporaceae</taxon>
        <taxon>Lentinus</taxon>
    </lineage>
</organism>
<dbReference type="PROSITE" id="PS50010">
    <property type="entry name" value="DH_2"/>
    <property type="match status" value="1"/>
</dbReference>
<evidence type="ECO:0008006" key="8">
    <source>
        <dbReference type="Google" id="ProtNLM"/>
    </source>
</evidence>
<sequence length="972" mass="110354">MAHRPRPHVTIPPGAAPPSNPSPSAHDHPLSPINLWADRRHPVSVYTPYTPSSPNILSSSHPGPRISLDVPARPPSRAASAYEYESQTSRLSFPEPQLYRSSSQRSTYRSPRSPSINFTHRTSLSESLLTPDSLLTPTQYSISGGSSRPPSFENTPESTIRDLSSELSDLTIDSEEGLRKFQVGELADADSEWHRLVPPEAREVLDKKEVQRQSILFEIIKSEKDYVADLELVKEVFIDPLMNTLAVPSSRVKTFISEVFFNLDEILAHHQRMLAALFARQRDQFPLVQSVADIVLDNCLLFRSGYEEYIKHYPIAEMRHRSEMRRNSKYQYFVQQCSLDPRVRKRDIITFISRPVTRLPRLQLLLENAKKYTEWDHPDSEAIPLILGILNEFIRGTQPGIEAAEEKVKFWSLCESLVYQKGEIIDLDLYDDTRSLQYQGRLSRKYRSEMNYHWADLHVALLDNYLLLLKPDVRLSNDGRANYTTRHHVVSRPIPIDYLCLGMFDGPPENRKEKAEDGGLGLLDRVRPKYRQMYPFTIYHASSKMNRRYTLYASSEQIRDMWFAAFNTALDLRRFRQEGNMFFAPHVINDGFFKQASNTASGNFNGAGSHFTGRVNAVTKLHSNSHKFIAVACPTGVYIAQKGEPAFRKVLNVSNPTCLVALPAVSKFFVLHDQGLYAYSLDLVGRAALGITTTQNAEASKERIAGDVLFFRAGRVGNRIMVLYVSKSFLQYSLYALELVNNTELNSNPRRSMNGLFSFRAFGEPVSIPKETYDIITFKQRIVICWEKGLSIVDPTNLSLSAKSTMIPDFRDADVNTNLPMMTLKSRCAQSKPLGIVRCDASDELLVIYDDLGCYTTKYGVPTRSSGYLRWETKATSYSWRGEHILLFSPEFIEIRTVQTGKLVQVIEGEDIRRVDIGLLTAEKDATTLVAMKGREEQGLVVETLQELVETTEIRSTRASEVPGMFDDFEVM</sequence>
<dbReference type="PANTHER" id="PTHR46572">
    <property type="entry name" value="RHO1 GDP-GTP EXCHANGE PROTEIN 1-RELATED"/>
    <property type="match status" value="1"/>
</dbReference>
<evidence type="ECO:0000256" key="2">
    <source>
        <dbReference type="SAM" id="MobiDB-lite"/>
    </source>
</evidence>
<feature type="compositionally biased region" description="Polar residues" evidence="2">
    <location>
        <begin position="139"/>
        <end position="158"/>
    </location>
</feature>
<dbReference type="InterPro" id="IPR001180">
    <property type="entry name" value="CNH_dom"/>
</dbReference>
<dbReference type="InterPro" id="IPR011993">
    <property type="entry name" value="PH-like_dom_sf"/>
</dbReference>
<accession>A0A5C2SAA6</accession>
<dbReference type="InterPro" id="IPR001849">
    <property type="entry name" value="PH_domain"/>
</dbReference>
<proteinExistence type="predicted"/>
<dbReference type="STRING" id="1328759.A0A5C2SAA6"/>
<dbReference type="Pfam" id="PF00621">
    <property type="entry name" value="RhoGEF"/>
    <property type="match status" value="1"/>
</dbReference>
<dbReference type="SMART" id="SM00233">
    <property type="entry name" value="PH"/>
    <property type="match status" value="1"/>
</dbReference>
<evidence type="ECO:0000313" key="6">
    <source>
        <dbReference type="EMBL" id="RPD60064.1"/>
    </source>
</evidence>
<evidence type="ECO:0000259" key="3">
    <source>
        <dbReference type="PROSITE" id="PS50003"/>
    </source>
</evidence>
<feature type="region of interest" description="Disordered" evidence="2">
    <location>
        <begin position="1"/>
        <end position="34"/>
    </location>
</feature>
<dbReference type="PROSITE" id="PS50003">
    <property type="entry name" value="PH_DOMAIN"/>
    <property type="match status" value="1"/>
</dbReference>
<dbReference type="AlphaFoldDB" id="A0A5C2SAA6"/>
<dbReference type="CDD" id="cd00160">
    <property type="entry name" value="RhoGEF"/>
    <property type="match status" value="1"/>
</dbReference>
<evidence type="ECO:0000256" key="1">
    <source>
        <dbReference type="ARBA" id="ARBA00022658"/>
    </source>
</evidence>
<dbReference type="SUPFAM" id="SSF50729">
    <property type="entry name" value="PH domain-like"/>
    <property type="match status" value="1"/>
</dbReference>
<evidence type="ECO:0000259" key="4">
    <source>
        <dbReference type="PROSITE" id="PS50010"/>
    </source>
</evidence>
<feature type="region of interest" description="Disordered" evidence="2">
    <location>
        <begin position="135"/>
        <end position="158"/>
    </location>
</feature>
<feature type="compositionally biased region" description="Low complexity" evidence="2">
    <location>
        <begin position="99"/>
        <end position="115"/>
    </location>
</feature>
<evidence type="ECO:0000313" key="7">
    <source>
        <dbReference type="Proteomes" id="UP000313359"/>
    </source>
</evidence>